<name>A0A7K0ETW0_9BACT</name>
<gene>
    <name evidence="1" type="ORF">GJJ30_28145</name>
</gene>
<dbReference type="EMBL" id="WJXZ01000014">
    <property type="protein sequence ID" value="MRS65202.1"/>
    <property type="molecule type" value="Genomic_DNA"/>
</dbReference>
<accession>A0A7K0ETW0</accession>
<organism evidence="1 2">
    <name type="scientific">Larkinella terrae</name>
    <dbReference type="NCBI Taxonomy" id="2025311"/>
    <lineage>
        <taxon>Bacteria</taxon>
        <taxon>Pseudomonadati</taxon>
        <taxon>Bacteroidota</taxon>
        <taxon>Cytophagia</taxon>
        <taxon>Cytophagales</taxon>
        <taxon>Spirosomataceae</taxon>
        <taxon>Larkinella</taxon>
    </lineage>
</organism>
<dbReference type="InterPro" id="IPR013211">
    <property type="entry name" value="LVIVD"/>
</dbReference>
<proteinExistence type="predicted"/>
<dbReference type="AlphaFoldDB" id="A0A7K0ETW0"/>
<dbReference type="RefSeq" id="WP_154178477.1">
    <property type="nucleotide sequence ID" value="NZ_WJXZ01000014.1"/>
</dbReference>
<dbReference type="Pfam" id="PF08309">
    <property type="entry name" value="LVIVD"/>
    <property type="match status" value="2"/>
</dbReference>
<keyword evidence="2" id="KW-1185">Reference proteome</keyword>
<evidence type="ECO:0000313" key="1">
    <source>
        <dbReference type="EMBL" id="MRS65202.1"/>
    </source>
</evidence>
<protein>
    <recommendedName>
        <fullName evidence="3">LVIVD repeat-containing protein</fullName>
    </recommendedName>
</protein>
<evidence type="ECO:0008006" key="3">
    <source>
        <dbReference type="Google" id="ProtNLM"/>
    </source>
</evidence>
<dbReference type="OrthoDB" id="853480at2"/>
<dbReference type="Proteomes" id="UP000441754">
    <property type="component" value="Unassembled WGS sequence"/>
</dbReference>
<sequence>MTYLSTPNWVRRFTVPLLFLAVFGCETNRDTAPERTVQALRPVYASYEEISTIKTLAPQPLRNPGKIYIKGGFLFINEQGKGIHIVDNSDPANPQKISFVSVPGNVDMAVKDEVLYADNSVDLVALDISDPRQVKVLKRVKDAYPYPSYPQQRGVQFECANRDKGIVVRWEIATLTNPKCYR</sequence>
<evidence type="ECO:0000313" key="2">
    <source>
        <dbReference type="Proteomes" id="UP000441754"/>
    </source>
</evidence>
<comment type="caution">
    <text evidence="1">The sequence shown here is derived from an EMBL/GenBank/DDBJ whole genome shotgun (WGS) entry which is preliminary data.</text>
</comment>
<reference evidence="1 2" key="1">
    <citation type="journal article" date="2018" name="Antonie Van Leeuwenhoek">
        <title>Larkinella terrae sp. nov., isolated from soil on Jeju Island, South Korea.</title>
        <authorList>
            <person name="Ten L.N."/>
            <person name="Jeon J."/>
            <person name="Park S.J."/>
            <person name="Park S."/>
            <person name="Lee S.Y."/>
            <person name="Kim M.K."/>
            <person name="Jung H.Y."/>
        </authorList>
    </citation>
    <scope>NUCLEOTIDE SEQUENCE [LARGE SCALE GENOMIC DNA]</scope>
    <source>
        <strain evidence="1 2">KCTC 52001</strain>
    </source>
</reference>